<protein>
    <submittedName>
        <fullName evidence="1">Uncharacterized protein</fullName>
    </submittedName>
</protein>
<dbReference type="Proteomes" id="UP001236652">
    <property type="component" value="Plasmid unnamed"/>
</dbReference>
<proteinExistence type="predicted"/>
<name>A0ABY8V6U7_9BACI</name>
<evidence type="ECO:0000313" key="1">
    <source>
        <dbReference type="EMBL" id="WIG00286.1"/>
    </source>
</evidence>
<dbReference type="EMBL" id="CP126447">
    <property type="protein sequence ID" value="WIG00286.1"/>
    <property type="molecule type" value="Genomic_DNA"/>
</dbReference>
<gene>
    <name evidence="1" type="ORF">QNI29_21000</name>
</gene>
<organism evidence="1 2">
    <name type="scientific">Pontibacillus chungwhensis</name>
    <dbReference type="NCBI Taxonomy" id="265426"/>
    <lineage>
        <taxon>Bacteria</taxon>
        <taxon>Bacillati</taxon>
        <taxon>Bacillota</taxon>
        <taxon>Bacilli</taxon>
        <taxon>Bacillales</taxon>
        <taxon>Bacillaceae</taxon>
        <taxon>Pontibacillus</taxon>
    </lineage>
</organism>
<dbReference type="RefSeq" id="WP_231419933.1">
    <property type="nucleotide sequence ID" value="NZ_CP126447.1"/>
</dbReference>
<keyword evidence="2" id="KW-1185">Reference proteome</keyword>
<evidence type="ECO:0000313" key="2">
    <source>
        <dbReference type="Proteomes" id="UP001236652"/>
    </source>
</evidence>
<sequence>MDNRQAAGYMLLACQRAGLSKEKTKELYSTMYFMFDVKTEEEAEEQGLGWYHTSVDDD</sequence>
<geneLocation type="plasmid" evidence="1 2">
    <name>unnamed</name>
</geneLocation>
<accession>A0ABY8V6U7</accession>
<keyword evidence="1" id="KW-0614">Plasmid</keyword>
<reference evidence="1 2" key="1">
    <citation type="submission" date="2023-05" db="EMBL/GenBank/DDBJ databases">
        <title>Comparative genomics reveals the evidence of polycyclic aromatic hydrocarbons degradation in moderately halophilic genus Pontibacillus.</title>
        <authorList>
            <person name="Yang H."/>
            <person name="Qian Z."/>
        </authorList>
    </citation>
    <scope>NUCLEOTIDE SEQUENCE [LARGE SCALE GENOMIC DNA]</scope>
    <source>
        <strain evidence="2">HN14</strain>
        <plasmid evidence="1 2">unnamed</plasmid>
    </source>
</reference>